<proteinExistence type="predicted"/>
<name>A0A1R3J9C1_COCAP</name>
<evidence type="ECO:0000256" key="1">
    <source>
        <dbReference type="SAM" id="MobiDB-lite"/>
    </source>
</evidence>
<sequence length="24" mass="2612">MELGQASGFRPNGGKGRRESLCFN</sequence>
<protein>
    <submittedName>
        <fullName evidence="2">Uncharacterized protein</fullName>
    </submittedName>
</protein>
<feature type="region of interest" description="Disordered" evidence="1">
    <location>
        <begin position="1"/>
        <end position="24"/>
    </location>
</feature>
<reference evidence="2 3" key="1">
    <citation type="submission" date="2013-09" db="EMBL/GenBank/DDBJ databases">
        <title>Corchorus capsularis genome sequencing.</title>
        <authorList>
            <person name="Alam M."/>
            <person name="Haque M.S."/>
            <person name="Islam M.S."/>
            <person name="Emdad E.M."/>
            <person name="Islam M.M."/>
            <person name="Ahmed B."/>
            <person name="Halim A."/>
            <person name="Hossen Q.M.M."/>
            <person name="Hossain M.Z."/>
            <person name="Ahmed R."/>
            <person name="Khan M.M."/>
            <person name="Islam R."/>
            <person name="Rashid M.M."/>
            <person name="Khan S.A."/>
            <person name="Rahman M.S."/>
            <person name="Alam M."/>
        </authorList>
    </citation>
    <scope>NUCLEOTIDE SEQUENCE [LARGE SCALE GENOMIC DNA]</scope>
    <source>
        <strain evidence="3">cv. CVL-1</strain>
        <tissue evidence="2">Whole seedling</tissue>
    </source>
</reference>
<keyword evidence="3" id="KW-1185">Reference proteome</keyword>
<dbReference type="EMBL" id="AWWV01008327">
    <property type="protein sequence ID" value="OMO91421.1"/>
    <property type="molecule type" value="Genomic_DNA"/>
</dbReference>
<evidence type="ECO:0000313" key="3">
    <source>
        <dbReference type="Proteomes" id="UP000188268"/>
    </source>
</evidence>
<gene>
    <name evidence="2" type="ORF">CCACVL1_07126</name>
</gene>
<comment type="caution">
    <text evidence="2">The sequence shown here is derived from an EMBL/GenBank/DDBJ whole genome shotgun (WGS) entry which is preliminary data.</text>
</comment>
<dbReference type="Proteomes" id="UP000188268">
    <property type="component" value="Unassembled WGS sequence"/>
</dbReference>
<organism evidence="2 3">
    <name type="scientific">Corchorus capsularis</name>
    <name type="common">Jute</name>
    <dbReference type="NCBI Taxonomy" id="210143"/>
    <lineage>
        <taxon>Eukaryota</taxon>
        <taxon>Viridiplantae</taxon>
        <taxon>Streptophyta</taxon>
        <taxon>Embryophyta</taxon>
        <taxon>Tracheophyta</taxon>
        <taxon>Spermatophyta</taxon>
        <taxon>Magnoliopsida</taxon>
        <taxon>eudicotyledons</taxon>
        <taxon>Gunneridae</taxon>
        <taxon>Pentapetalae</taxon>
        <taxon>rosids</taxon>
        <taxon>malvids</taxon>
        <taxon>Malvales</taxon>
        <taxon>Malvaceae</taxon>
        <taxon>Grewioideae</taxon>
        <taxon>Apeibeae</taxon>
        <taxon>Corchorus</taxon>
    </lineage>
</organism>
<dbReference type="Gramene" id="OMO91421">
    <property type="protein sequence ID" value="OMO91421"/>
    <property type="gene ID" value="CCACVL1_07126"/>
</dbReference>
<accession>A0A1R3J9C1</accession>
<evidence type="ECO:0000313" key="2">
    <source>
        <dbReference type="EMBL" id="OMO91421.1"/>
    </source>
</evidence>
<dbReference type="AlphaFoldDB" id="A0A1R3J9C1"/>